<sequence>MCLEENDIQTLNSFPPAEKSFPPIEQTYDCVRRPKRQRRRKWERFGARDKSEDRQDVTIPNSPAKELSPPPPLNEHFYDSGSAVREIPDSDSTLSSQPLLEPGSGTPPQAPSPQASGQTLSTNGVRSKKSSSDSERALQDDERPSPVMVQNHSAPPIFRDVIDHEVLHDFGFRSCSVKVVIPFRNEHTSIPYRSFDESFLHHEGKADTLDTTARTEGLQEDPEPYRILASKIDGKPGRLGGKQIKEIPDSQPAREIVHNDYNTDVDLGPRNDPSFIISDGVMERRSTSNSPLINSASSGSPTVPCTPTAKSTPNTKRADEQQRHSLPSANTPKPQSATKSTLSELWDDSDDDLTLNLSSGKPARRSKPVRSGVVIRKSIVPDMATCGDDELG</sequence>
<protein>
    <submittedName>
        <fullName evidence="2">Uncharacterized protein</fullName>
    </submittedName>
</protein>
<evidence type="ECO:0000313" key="3">
    <source>
        <dbReference type="Proteomes" id="UP001161017"/>
    </source>
</evidence>
<keyword evidence="3" id="KW-1185">Reference proteome</keyword>
<reference evidence="2" key="1">
    <citation type="journal article" date="2023" name="Genome Biol. Evol.">
        <title>First Whole Genome Sequence and Flow Cytometry Genome Size Data for the Lichen-Forming Fungus Ramalina farinacea (Ascomycota).</title>
        <authorList>
            <person name="Llewellyn T."/>
            <person name="Mian S."/>
            <person name="Hill R."/>
            <person name="Leitch I.J."/>
            <person name="Gaya E."/>
        </authorList>
    </citation>
    <scope>NUCLEOTIDE SEQUENCE</scope>
    <source>
        <strain evidence="2">LIQ254RAFAR</strain>
    </source>
</reference>
<name>A0AA43TU84_9LECA</name>
<dbReference type="AlphaFoldDB" id="A0AA43TU84"/>
<gene>
    <name evidence="2" type="ORF">OHK93_007602</name>
</gene>
<evidence type="ECO:0000256" key="1">
    <source>
        <dbReference type="SAM" id="MobiDB-lite"/>
    </source>
</evidence>
<evidence type="ECO:0000313" key="2">
    <source>
        <dbReference type="EMBL" id="MDI1488328.1"/>
    </source>
</evidence>
<dbReference type="EMBL" id="JAPUFD010000007">
    <property type="protein sequence ID" value="MDI1488328.1"/>
    <property type="molecule type" value="Genomic_DNA"/>
</dbReference>
<feature type="compositionally biased region" description="Polar residues" evidence="1">
    <location>
        <begin position="287"/>
        <end position="315"/>
    </location>
</feature>
<dbReference type="Proteomes" id="UP001161017">
    <property type="component" value="Unassembled WGS sequence"/>
</dbReference>
<feature type="region of interest" description="Disordered" evidence="1">
    <location>
        <begin position="286"/>
        <end position="370"/>
    </location>
</feature>
<proteinExistence type="predicted"/>
<feature type="compositionally biased region" description="Basic and acidic residues" evidence="1">
    <location>
        <begin position="130"/>
        <end position="144"/>
    </location>
</feature>
<organism evidence="2 3">
    <name type="scientific">Ramalina farinacea</name>
    <dbReference type="NCBI Taxonomy" id="258253"/>
    <lineage>
        <taxon>Eukaryota</taxon>
        <taxon>Fungi</taxon>
        <taxon>Dikarya</taxon>
        <taxon>Ascomycota</taxon>
        <taxon>Pezizomycotina</taxon>
        <taxon>Lecanoromycetes</taxon>
        <taxon>OSLEUM clade</taxon>
        <taxon>Lecanoromycetidae</taxon>
        <taxon>Lecanorales</taxon>
        <taxon>Lecanorineae</taxon>
        <taxon>Ramalinaceae</taxon>
        <taxon>Ramalina</taxon>
    </lineage>
</organism>
<feature type="region of interest" description="Disordered" evidence="1">
    <location>
        <begin position="1"/>
        <end position="152"/>
    </location>
</feature>
<feature type="compositionally biased region" description="Basic and acidic residues" evidence="1">
    <location>
        <begin position="43"/>
        <end position="56"/>
    </location>
</feature>
<feature type="compositionally biased region" description="Polar residues" evidence="1">
    <location>
        <begin position="324"/>
        <end position="339"/>
    </location>
</feature>
<comment type="caution">
    <text evidence="2">The sequence shown here is derived from an EMBL/GenBank/DDBJ whole genome shotgun (WGS) entry which is preliminary data.</text>
</comment>
<accession>A0AA43TU84</accession>
<feature type="compositionally biased region" description="Basic residues" evidence="1">
    <location>
        <begin position="33"/>
        <end position="42"/>
    </location>
</feature>
<feature type="compositionally biased region" description="Low complexity" evidence="1">
    <location>
        <begin position="102"/>
        <end position="119"/>
    </location>
</feature>